<sequence>MVAANNVLWVVTGIIEFIKYCLFDELQKEPILEECDLNTQHQFSGQAGNIPVQVPEAPPPAFLV</sequence>
<evidence type="ECO:0000313" key="1">
    <source>
        <dbReference type="EMBL" id="SGZ55275.1"/>
    </source>
</evidence>
<organism evidence="1 2">
    <name type="scientific">Sungouiella intermedia</name>
    <dbReference type="NCBI Taxonomy" id="45354"/>
    <lineage>
        <taxon>Eukaryota</taxon>
        <taxon>Fungi</taxon>
        <taxon>Dikarya</taxon>
        <taxon>Ascomycota</taxon>
        <taxon>Saccharomycotina</taxon>
        <taxon>Pichiomycetes</taxon>
        <taxon>Metschnikowiaceae</taxon>
        <taxon>Sungouiella</taxon>
    </lineage>
</organism>
<dbReference type="AlphaFoldDB" id="A0A1L0BVH7"/>
<protein>
    <submittedName>
        <fullName evidence="1">CIC11C00000003757</fullName>
    </submittedName>
</protein>
<proteinExistence type="predicted"/>
<reference evidence="1 2" key="1">
    <citation type="submission" date="2016-10" db="EMBL/GenBank/DDBJ databases">
        <authorList>
            <person name="de Groot N.N."/>
        </authorList>
    </citation>
    <scope>NUCLEOTIDE SEQUENCE [LARGE SCALE GENOMIC DNA]</scope>
    <source>
        <strain evidence="1 2">PYCC 4715</strain>
    </source>
</reference>
<dbReference type="Proteomes" id="UP000182259">
    <property type="component" value="Chromosome IV"/>
</dbReference>
<accession>A0A1L0BVH7</accession>
<name>A0A1L0BVH7_9ASCO</name>
<dbReference type="EMBL" id="LT635767">
    <property type="protein sequence ID" value="SGZ55275.1"/>
    <property type="molecule type" value="Genomic_DNA"/>
</dbReference>
<gene>
    <name evidence="1" type="ORF">SAMEA4029009_CIC11G00000003757</name>
</gene>
<evidence type="ECO:0000313" key="2">
    <source>
        <dbReference type="Proteomes" id="UP000182259"/>
    </source>
</evidence>